<comment type="caution">
    <text evidence="5">The sequence shown here is derived from an EMBL/GenBank/DDBJ whole genome shotgun (WGS) entry which is preliminary data.</text>
</comment>
<dbReference type="EMBL" id="JBHTBW010000081">
    <property type="protein sequence ID" value="MFC7443198.1"/>
    <property type="molecule type" value="Genomic_DNA"/>
</dbReference>
<proteinExistence type="inferred from homology"/>
<evidence type="ECO:0000256" key="3">
    <source>
        <dbReference type="RuleBase" id="RU003476"/>
    </source>
</evidence>
<dbReference type="Pfam" id="PF00293">
    <property type="entry name" value="NUDIX"/>
    <property type="match status" value="1"/>
</dbReference>
<keyword evidence="2 3" id="KW-0378">Hydrolase</keyword>
<comment type="cofactor">
    <cofactor evidence="1">
        <name>Mg(2+)</name>
        <dbReference type="ChEBI" id="CHEBI:18420"/>
    </cofactor>
</comment>
<evidence type="ECO:0000256" key="1">
    <source>
        <dbReference type="ARBA" id="ARBA00001946"/>
    </source>
</evidence>
<dbReference type="InterPro" id="IPR015797">
    <property type="entry name" value="NUDIX_hydrolase-like_dom_sf"/>
</dbReference>
<protein>
    <submittedName>
        <fullName evidence="5">NUDIX domain-containing protein</fullName>
    </submittedName>
</protein>
<dbReference type="InterPro" id="IPR020476">
    <property type="entry name" value="Nudix_hydrolase"/>
</dbReference>
<organism evidence="5 6">
    <name type="scientific">Laceyella putida</name>
    <dbReference type="NCBI Taxonomy" id="110101"/>
    <lineage>
        <taxon>Bacteria</taxon>
        <taxon>Bacillati</taxon>
        <taxon>Bacillota</taxon>
        <taxon>Bacilli</taxon>
        <taxon>Bacillales</taxon>
        <taxon>Thermoactinomycetaceae</taxon>
        <taxon>Laceyella</taxon>
    </lineage>
</organism>
<evidence type="ECO:0000313" key="5">
    <source>
        <dbReference type="EMBL" id="MFC7443198.1"/>
    </source>
</evidence>
<dbReference type="InterPro" id="IPR020084">
    <property type="entry name" value="NUDIX_hydrolase_CS"/>
</dbReference>
<keyword evidence="6" id="KW-1185">Reference proteome</keyword>
<feature type="domain" description="Nudix hydrolase" evidence="4">
    <location>
        <begin position="21"/>
        <end position="127"/>
    </location>
</feature>
<reference evidence="6" key="1">
    <citation type="journal article" date="2019" name="Int. J. Syst. Evol. Microbiol.">
        <title>The Global Catalogue of Microorganisms (GCM) 10K type strain sequencing project: providing services to taxonomists for standard genome sequencing and annotation.</title>
        <authorList>
            <consortium name="The Broad Institute Genomics Platform"/>
            <consortium name="The Broad Institute Genome Sequencing Center for Infectious Disease"/>
            <person name="Wu L."/>
            <person name="Ma J."/>
        </authorList>
    </citation>
    <scope>NUCLEOTIDE SEQUENCE [LARGE SCALE GENOMIC DNA]</scope>
    <source>
        <strain evidence="6">CGMCC 1.12942</strain>
    </source>
</reference>
<dbReference type="PROSITE" id="PS51462">
    <property type="entry name" value="NUDIX"/>
    <property type="match status" value="1"/>
</dbReference>
<dbReference type="Gene3D" id="3.90.79.10">
    <property type="entry name" value="Nucleoside Triphosphate Pyrophosphohydrolase"/>
    <property type="match status" value="1"/>
</dbReference>
<dbReference type="PANTHER" id="PTHR43046:SF14">
    <property type="entry name" value="MUTT_NUDIX FAMILY PROTEIN"/>
    <property type="match status" value="1"/>
</dbReference>
<name>A0ABW2RQE1_9BACL</name>
<evidence type="ECO:0000313" key="6">
    <source>
        <dbReference type="Proteomes" id="UP001596500"/>
    </source>
</evidence>
<dbReference type="PROSITE" id="PS00893">
    <property type="entry name" value="NUDIX_BOX"/>
    <property type="match status" value="1"/>
</dbReference>
<dbReference type="PANTHER" id="PTHR43046">
    <property type="entry name" value="GDP-MANNOSE MANNOSYL HYDROLASE"/>
    <property type="match status" value="1"/>
</dbReference>
<evidence type="ECO:0000256" key="2">
    <source>
        <dbReference type="ARBA" id="ARBA00022801"/>
    </source>
</evidence>
<dbReference type="PRINTS" id="PR00502">
    <property type="entry name" value="NUDIXFAMILY"/>
</dbReference>
<dbReference type="Proteomes" id="UP001596500">
    <property type="component" value="Unassembled WGS sequence"/>
</dbReference>
<accession>A0ABW2RQE1</accession>
<dbReference type="SUPFAM" id="SSF55811">
    <property type="entry name" value="Nudix"/>
    <property type="match status" value="1"/>
</dbReference>
<comment type="similarity">
    <text evidence="3">Belongs to the Nudix hydrolase family.</text>
</comment>
<dbReference type="InterPro" id="IPR000086">
    <property type="entry name" value="NUDIX_hydrolase_dom"/>
</dbReference>
<evidence type="ECO:0000259" key="4">
    <source>
        <dbReference type="PROSITE" id="PS51462"/>
    </source>
</evidence>
<dbReference type="RefSeq" id="WP_379867525.1">
    <property type="nucleotide sequence ID" value="NZ_JBHTBW010000081.1"/>
</dbReference>
<sequence length="127" mass="14764">MKKWLRVLTKAYRLYCKLAKPVTLGSRAIVVNNHHILLVRHHYEYGWYLPGGAVKKGETFRQAILRELKEECGIVAEQAKLLHLFFSKKEGKNDHVGLFEVSVFTKVKPKRSIEIDKLAFFSFHDLP</sequence>
<gene>
    <name evidence="5" type="ORF">ACFQNG_19205</name>
</gene>